<dbReference type="EMBL" id="FNBD01000036">
    <property type="protein sequence ID" value="SDF58165.1"/>
    <property type="molecule type" value="Genomic_DNA"/>
</dbReference>
<dbReference type="SUPFAM" id="SSF54909">
    <property type="entry name" value="Dimeric alpha+beta barrel"/>
    <property type="match status" value="1"/>
</dbReference>
<keyword evidence="2" id="KW-1185">Reference proteome</keyword>
<gene>
    <name evidence="1" type="ORF">SAMN04487992_1363</name>
</gene>
<dbReference type="AlphaFoldDB" id="A0A1G7M8W0"/>
<evidence type="ECO:0008006" key="3">
    <source>
        <dbReference type="Google" id="ProtNLM"/>
    </source>
</evidence>
<accession>A0A1G7M8W0</accession>
<sequence length="117" mass="13826">MKNIKKGIIEIRTYHLKENSGKLFHKIINEKSIPMHKRWNICVLAYGNSITDQDSYFLVRHYQNIEEKKISQDSFYGSDEWKLGPRESIISFIENSIDIVIPFNKEIKTILINLNIK</sequence>
<protein>
    <recommendedName>
        <fullName evidence="3">NIPSNAP protein</fullName>
    </recommendedName>
</protein>
<dbReference type="InterPro" id="IPR011008">
    <property type="entry name" value="Dimeric_a/b-barrel"/>
</dbReference>
<dbReference type="Proteomes" id="UP000182114">
    <property type="component" value="Unassembled WGS sequence"/>
</dbReference>
<organism evidence="1 2">
    <name type="scientific">Cellulophaga baltica</name>
    <dbReference type="NCBI Taxonomy" id="76594"/>
    <lineage>
        <taxon>Bacteria</taxon>
        <taxon>Pseudomonadati</taxon>
        <taxon>Bacteroidota</taxon>
        <taxon>Flavobacteriia</taxon>
        <taxon>Flavobacteriales</taxon>
        <taxon>Flavobacteriaceae</taxon>
        <taxon>Cellulophaga</taxon>
    </lineage>
</organism>
<dbReference type="RefSeq" id="WP_217637595.1">
    <property type="nucleotide sequence ID" value="NZ_FNBD01000036.1"/>
</dbReference>
<dbReference type="Gene3D" id="3.30.70.100">
    <property type="match status" value="1"/>
</dbReference>
<name>A0A1G7M8W0_9FLAO</name>
<evidence type="ECO:0000313" key="2">
    <source>
        <dbReference type="Proteomes" id="UP000182114"/>
    </source>
</evidence>
<evidence type="ECO:0000313" key="1">
    <source>
        <dbReference type="EMBL" id="SDF58165.1"/>
    </source>
</evidence>
<proteinExistence type="predicted"/>
<reference evidence="2" key="1">
    <citation type="submission" date="2016-10" db="EMBL/GenBank/DDBJ databases">
        <authorList>
            <person name="Varghese N."/>
            <person name="Submissions S."/>
        </authorList>
    </citation>
    <scope>NUCLEOTIDE SEQUENCE [LARGE SCALE GENOMIC DNA]</scope>
    <source>
        <strain evidence="2">DSM 24729</strain>
    </source>
</reference>